<feature type="domain" description="RFX-type winged-helix" evidence="6">
    <location>
        <begin position="457"/>
        <end position="538"/>
    </location>
</feature>
<dbReference type="PANTHER" id="PTHR22970">
    <property type="entry name" value="AT-RICH INTERACTIVE DOMAIN-CONTAINING PROTEIN 2"/>
    <property type="match status" value="1"/>
</dbReference>
<comment type="caution">
    <text evidence="7">The sequence shown here is derived from an EMBL/GenBank/DDBJ whole genome shotgun (WGS) entry which is preliminary data.</text>
</comment>
<reference evidence="7 8" key="1">
    <citation type="journal article" date="2023" name="Elife">
        <title>Identification of key yeast species and microbe-microbe interactions impacting larval growth of Drosophila in the wild.</title>
        <authorList>
            <person name="Mure A."/>
            <person name="Sugiura Y."/>
            <person name="Maeda R."/>
            <person name="Honda K."/>
            <person name="Sakurai N."/>
            <person name="Takahashi Y."/>
            <person name="Watada M."/>
            <person name="Katoh T."/>
            <person name="Gotoh A."/>
            <person name="Gotoh Y."/>
            <person name="Taniguchi I."/>
            <person name="Nakamura K."/>
            <person name="Hayashi T."/>
            <person name="Katayama T."/>
            <person name="Uemura T."/>
            <person name="Hattori Y."/>
        </authorList>
    </citation>
    <scope>NUCLEOTIDE SEQUENCE [LARGE SCALE GENOMIC DNA]</scope>
    <source>
        <strain evidence="7 8">SB-73</strain>
    </source>
</reference>
<dbReference type="SUPFAM" id="SSF48371">
    <property type="entry name" value="ARM repeat"/>
    <property type="match status" value="1"/>
</dbReference>
<dbReference type="PANTHER" id="PTHR22970:SF14">
    <property type="entry name" value="AT-RICH INTERACTIVE DOMAIN-CONTAINING PROTEIN 2"/>
    <property type="match status" value="1"/>
</dbReference>
<proteinExistence type="predicted"/>
<dbReference type="GO" id="GO:0006355">
    <property type="term" value="P:regulation of DNA-templated transcription"/>
    <property type="evidence" value="ECO:0007669"/>
    <property type="project" value="InterPro"/>
</dbReference>
<dbReference type="GO" id="GO:0006325">
    <property type="term" value="P:chromatin organization"/>
    <property type="evidence" value="ECO:0007669"/>
    <property type="project" value="UniProtKB-KW"/>
</dbReference>
<feature type="region of interest" description="Disordered" evidence="5">
    <location>
        <begin position="44"/>
        <end position="69"/>
    </location>
</feature>
<evidence type="ECO:0000256" key="4">
    <source>
        <dbReference type="ARBA" id="ARBA00023242"/>
    </source>
</evidence>
<dbReference type="GO" id="GO:0016586">
    <property type="term" value="C:RSC-type complex"/>
    <property type="evidence" value="ECO:0007669"/>
    <property type="project" value="TreeGrafter"/>
</dbReference>
<keyword evidence="4" id="KW-0539">Nucleus</keyword>
<evidence type="ECO:0000313" key="7">
    <source>
        <dbReference type="EMBL" id="GMM52891.1"/>
    </source>
</evidence>
<sequence>MNMELDMAMDMDVIPPQGMPAGMTSGMPSGVPNGMHSGMPNNAQSGMSNGVPNGVPNGMPNGMQSDAPNSGIPGISGISGMPGMPRMPGMPGIDGMEPMESMDRMGPMGPMEHMEPMEPMEPMEAPPAPMYNLQPPIGIPVSTPASMPQAYPPQQLLQKPTPSQPASKGPDLLFRVQMGFESRVQSEVYWSLSTLLSFSTARNFDLLKSRLDLVKLVIEFVCREWDAVTRARTPIDDDHETIVRRQKVLEALLIVRNMCLDAQIAKELSVPCEPLVLNSIRLPLLSQYSEMRLLCLEICEHVCFYFPNQNADTPLFKAAVALLDSNDKSVLVAAVRTVARLSLCDSRDTSPLLNYPTEMARLAKMLLIDDSELISAVLDLFVQLTSRLQRVEQLQILGDPNHLCMHLLRLCTFKMDFQSADYIRLPRRTKRPAPLFPPEISPAILHELLAMNEPERATMWIRSSYDADPEGEVLQVSLWSNYQKLFEPHERDGTGKRMLKAIDFIRTCTNNVRGAHAKVLSPPEGPKKFIIKGLVPREKAVAPSQLLLDSAQKLHSDGNGRPPPAYTDVALKVLKNIAGLQGGEQLVKPFVRECVLASVVNPTALDGVCGVLNAL</sequence>
<dbReference type="Proteomes" id="UP001362899">
    <property type="component" value="Unassembled WGS sequence"/>
</dbReference>
<dbReference type="PROSITE" id="PS51526">
    <property type="entry name" value="RFX_DBD"/>
    <property type="match status" value="1"/>
</dbReference>
<evidence type="ECO:0000256" key="1">
    <source>
        <dbReference type="ARBA" id="ARBA00022853"/>
    </source>
</evidence>
<dbReference type="GO" id="GO:0003677">
    <property type="term" value="F:DNA binding"/>
    <property type="evidence" value="ECO:0007669"/>
    <property type="project" value="InterPro"/>
</dbReference>
<dbReference type="InterPro" id="IPR016024">
    <property type="entry name" value="ARM-type_fold"/>
</dbReference>
<keyword evidence="3" id="KW-0804">Transcription</keyword>
<evidence type="ECO:0000313" key="8">
    <source>
        <dbReference type="Proteomes" id="UP001362899"/>
    </source>
</evidence>
<dbReference type="InterPro" id="IPR003150">
    <property type="entry name" value="DNA-bd_RFX"/>
</dbReference>
<keyword evidence="2" id="KW-0805">Transcription regulation</keyword>
<evidence type="ECO:0000256" key="5">
    <source>
        <dbReference type="SAM" id="MobiDB-lite"/>
    </source>
</evidence>
<accession>A0AAV5RMY4</accession>
<dbReference type="EMBL" id="BTGC01000008">
    <property type="protein sequence ID" value="GMM52891.1"/>
    <property type="molecule type" value="Genomic_DNA"/>
</dbReference>
<evidence type="ECO:0000259" key="6">
    <source>
        <dbReference type="PROSITE" id="PS51526"/>
    </source>
</evidence>
<name>A0AAV5RMY4_STABA</name>
<gene>
    <name evidence="7" type="ORF">DASB73_038540</name>
</gene>
<evidence type="ECO:0000256" key="2">
    <source>
        <dbReference type="ARBA" id="ARBA00023015"/>
    </source>
</evidence>
<dbReference type="InterPro" id="IPR052406">
    <property type="entry name" value="Chromatin_Remodeling_Comp"/>
</dbReference>
<evidence type="ECO:0000256" key="3">
    <source>
        <dbReference type="ARBA" id="ARBA00023163"/>
    </source>
</evidence>
<dbReference type="AlphaFoldDB" id="A0AAV5RMY4"/>
<keyword evidence="8" id="KW-1185">Reference proteome</keyword>
<organism evidence="7 8">
    <name type="scientific">Starmerella bacillaris</name>
    <name type="common">Yeast</name>
    <name type="synonym">Candida zemplinina</name>
    <dbReference type="NCBI Taxonomy" id="1247836"/>
    <lineage>
        <taxon>Eukaryota</taxon>
        <taxon>Fungi</taxon>
        <taxon>Dikarya</taxon>
        <taxon>Ascomycota</taxon>
        <taxon>Saccharomycotina</taxon>
        <taxon>Dipodascomycetes</taxon>
        <taxon>Dipodascales</taxon>
        <taxon>Trichomonascaceae</taxon>
        <taxon>Starmerella</taxon>
    </lineage>
</organism>
<protein>
    <submittedName>
        <fullName evidence="7">Rsc9 protein</fullName>
    </submittedName>
</protein>
<keyword evidence="1" id="KW-0156">Chromatin regulator</keyword>